<gene>
    <name evidence="1" type="ORF">LTRI10_LOCUS11985</name>
</gene>
<dbReference type="EMBL" id="OZ034815">
    <property type="protein sequence ID" value="CAL1369307.1"/>
    <property type="molecule type" value="Genomic_DNA"/>
</dbReference>
<evidence type="ECO:0000313" key="2">
    <source>
        <dbReference type="Proteomes" id="UP001497516"/>
    </source>
</evidence>
<name>A0AAV2D9F4_9ROSI</name>
<keyword evidence="2" id="KW-1185">Reference proteome</keyword>
<sequence length="153" mass="17114">MSNHPILYPPLHLASSQLRPPLSVSSFHKVFCNARAKRHSSTSTTTLSPMAFSSLRVAASSASCRLLCIWNFQLTRKTVCQIPYTKSHKKNICSLVSSAIPHRAHIVFTSGHYFFTMAKVVTQPKPISIRQVSKEFFGMPFSRLALTMLQHPA</sequence>
<evidence type="ECO:0000313" key="1">
    <source>
        <dbReference type="EMBL" id="CAL1369307.1"/>
    </source>
</evidence>
<dbReference type="Proteomes" id="UP001497516">
    <property type="component" value="Chromosome 2"/>
</dbReference>
<dbReference type="AlphaFoldDB" id="A0AAV2D9F4"/>
<organism evidence="1 2">
    <name type="scientific">Linum trigynum</name>
    <dbReference type="NCBI Taxonomy" id="586398"/>
    <lineage>
        <taxon>Eukaryota</taxon>
        <taxon>Viridiplantae</taxon>
        <taxon>Streptophyta</taxon>
        <taxon>Embryophyta</taxon>
        <taxon>Tracheophyta</taxon>
        <taxon>Spermatophyta</taxon>
        <taxon>Magnoliopsida</taxon>
        <taxon>eudicotyledons</taxon>
        <taxon>Gunneridae</taxon>
        <taxon>Pentapetalae</taxon>
        <taxon>rosids</taxon>
        <taxon>fabids</taxon>
        <taxon>Malpighiales</taxon>
        <taxon>Linaceae</taxon>
        <taxon>Linum</taxon>
    </lineage>
</organism>
<proteinExistence type="predicted"/>
<protein>
    <submittedName>
        <fullName evidence="1">Uncharacterized protein</fullName>
    </submittedName>
</protein>
<accession>A0AAV2D9F4</accession>
<reference evidence="1 2" key="1">
    <citation type="submission" date="2024-04" db="EMBL/GenBank/DDBJ databases">
        <authorList>
            <person name="Fracassetti M."/>
        </authorList>
    </citation>
    <scope>NUCLEOTIDE SEQUENCE [LARGE SCALE GENOMIC DNA]</scope>
</reference>